<comment type="caution">
    <text evidence="1">The sequence shown here is derived from an EMBL/GenBank/DDBJ whole genome shotgun (WGS) entry which is preliminary data.</text>
</comment>
<gene>
    <name evidence="1" type="ORF">Maes01_02786</name>
</gene>
<reference evidence="1 2" key="1">
    <citation type="submission" date="2024-02" db="EMBL/GenBank/DDBJ databases">
        <title>Microbulbifer aestuariivivens NBRC 112533.</title>
        <authorList>
            <person name="Ichikawa N."/>
            <person name="Katano-Makiyama Y."/>
            <person name="Hidaka K."/>
        </authorList>
    </citation>
    <scope>NUCLEOTIDE SEQUENCE [LARGE SCALE GENOMIC DNA]</scope>
    <source>
        <strain evidence="1 2">NBRC 112533</strain>
    </source>
</reference>
<dbReference type="Proteomes" id="UP001408594">
    <property type="component" value="Unassembled WGS sequence"/>
</dbReference>
<protein>
    <submittedName>
        <fullName evidence="1">Uncharacterized protein</fullName>
    </submittedName>
</protein>
<dbReference type="EMBL" id="BAABRT010000033">
    <property type="protein sequence ID" value="GAA5526191.1"/>
    <property type="molecule type" value="Genomic_DNA"/>
</dbReference>
<accession>A0ABP9WUM6</accession>
<proteinExistence type="predicted"/>
<organism evidence="1 2">
    <name type="scientific">Microbulbifer aestuariivivens</name>
    <dbReference type="NCBI Taxonomy" id="1908308"/>
    <lineage>
        <taxon>Bacteria</taxon>
        <taxon>Pseudomonadati</taxon>
        <taxon>Pseudomonadota</taxon>
        <taxon>Gammaproteobacteria</taxon>
        <taxon>Cellvibrionales</taxon>
        <taxon>Microbulbiferaceae</taxon>
        <taxon>Microbulbifer</taxon>
    </lineage>
</organism>
<sequence length="44" mass="5282">MLDEFSRNYNLTHLVAAYRDYLIFIFSFELGYATKKVIHLIELL</sequence>
<keyword evidence="2" id="KW-1185">Reference proteome</keyword>
<name>A0ABP9WUM6_9GAMM</name>
<evidence type="ECO:0000313" key="1">
    <source>
        <dbReference type="EMBL" id="GAA5526191.1"/>
    </source>
</evidence>
<evidence type="ECO:0000313" key="2">
    <source>
        <dbReference type="Proteomes" id="UP001408594"/>
    </source>
</evidence>